<feature type="transmembrane region" description="Helical" evidence="11">
    <location>
        <begin position="225"/>
        <end position="247"/>
    </location>
</feature>
<keyword evidence="9 11" id="KW-0472">Membrane</keyword>
<comment type="function">
    <text evidence="11 12">Key component of the proton channel; it plays a direct role in the translocation of protons across the membrane.</text>
</comment>
<dbReference type="HAMAP" id="MF_01393">
    <property type="entry name" value="ATP_synth_a_bact"/>
    <property type="match status" value="1"/>
</dbReference>
<dbReference type="EMBL" id="AP017315">
    <property type="protein sequence ID" value="BAU32699.1"/>
    <property type="molecule type" value="Genomic_DNA"/>
</dbReference>
<dbReference type="SUPFAM" id="SSF81336">
    <property type="entry name" value="F1F0 ATP synthase subunit A"/>
    <property type="match status" value="1"/>
</dbReference>
<keyword evidence="6 11" id="KW-0375">Hydrogen ion transport</keyword>
<proteinExistence type="inferred from homology"/>
<feature type="transmembrane region" description="Helical" evidence="11">
    <location>
        <begin position="52"/>
        <end position="71"/>
    </location>
</feature>
<evidence type="ECO:0000256" key="1">
    <source>
        <dbReference type="ARBA" id="ARBA00004141"/>
    </source>
</evidence>
<dbReference type="AlphaFoldDB" id="A0A0U5BPA7"/>
<dbReference type="PANTHER" id="PTHR11410:SF0">
    <property type="entry name" value="ATP SYNTHASE SUBUNIT A"/>
    <property type="match status" value="1"/>
</dbReference>
<feature type="transmembrane region" description="Helical" evidence="11">
    <location>
        <begin position="171"/>
        <end position="195"/>
    </location>
</feature>
<evidence type="ECO:0000256" key="5">
    <source>
        <dbReference type="ARBA" id="ARBA00022692"/>
    </source>
</evidence>
<dbReference type="KEGG" id="malk:MalAC0309_1851"/>
<reference evidence="14" key="1">
    <citation type="submission" date="2015-12" db="EMBL/GenBank/DDBJ databases">
        <authorList>
            <person name="Shamseldin A."/>
            <person name="Moawad H."/>
            <person name="Abd El-Rahim W.M."/>
            <person name="Sadowsky M.J."/>
        </authorList>
    </citation>
    <scope>NUCLEOTIDE SEQUENCE [LARGE SCALE GENOMIC DNA]</scope>
    <source>
        <strain evidence="14">JAM AC0309</strain>
    </source>
</reference>
<evidence type="ECO:0000256" key="8">
    <source>
        <dbReference type="ARBA" id="ARBA00023065"/>
    </source>
</evidence>
<feature type="transmembrane region" description="Helical" evidence="11">
    <location>
        <begin position="109"/>
        <end position="132"/>
    </location>
</feature>
<dbReference type="RefSeq" id="WP_231923896.1">
    <property type="nucleotide sequence ID" value="NZ_AP017315.1"/>
</dbReference>
<keyword evidence="4 11" id="KW-0138">CF(0)</keyword>
<keyword evidence="8 11" id="KW-0406">Ion transport</keyword>
<name>A0A0U5BPA7_9MICO</name>
<organism evidence="13 14">
    <name type="scientific">Microcella alkaliphila</name>
    <dbReference type="NCBI Taxonomy" id="279828"/>
    <lineage>
        <taxon>Bacteria</taxon>
        <taxon>Bacillati</taxon>
        <taxon>Actinomycetota</taxon>
        <taxon>Actinomycetes</taxon>
        <taxon>Micrococcales</taxon>
        <taxon>Microbacteriaceae</taxon>
        <taxon>Microcella</taxon>
    </lineage>
</organism>
<dbReference type="GO" id="GO:0045259">
    <property type="term" value="C:proton-transporting ATP synthase complex"/>
    <property type="evidence" value="ECO:0007669"/>
    <property type="project" value="UniProtKB-KW"/>
</dbReference>
<reference evidence="13 14" key="2">
    <citation type="submission" date="2016-01" db="EMBL/GenBank/DDBJ databases">
        <title>Microcella alkaliphila JAM AC0309 whole genome shotgun sequence.</title>
        <authorList>
            <person name="Kurata A."/>
            <person name="Hirose Y."/>
            <person name="Kishimoto N."/>
            <person name="Kobayashi T."/>
        </authorList>
    </citation>
    <scope>NUCLEOTIDE SEQUENCE [LARGE SCALE GENOMIC DNA]</scope>
    <source>
        <strain evidence="13 14">JAM AC0309</strain>
    </source>
</reference>
<evidence type="ECO:0000256" key="11">
    <source>
        <dbReference type="HAMAP-Rule" id="MF_01393"/>
    </source>
</evidence>
<dbReference type="NCBIfam" id="TIGR01131">
    <property type="entry name" value="ATP_synt_6_or_A"/>
    <property type="match status" value="1"/>
</dbReference>
<dbReference type="PANTHER" id="PTHR11410">
    <property type="entry name" value="ATP SYNTHASE SUBUNIT A"/>
    <property type="match status" value="1"/>
</dbReference>
<accession>A0A0U5BPA7</accession>
<keyword evidence="7 11" id="KW-1133">Transmembrane helix</keyword>
<comment type="subcellular location">
    <subcellularLocation>
        <location evidence="11 12">Cell membrane</location>
        <topology evidence="11 12">Multi-pass membrane protein</topology>
    </subcellularLocation>
    <subcellularLocation>
        <location evidence="1">Membrane</location>
        <topology evidence="1">Multi-pass membrane protein</topology>
    </subcellularLocation>
</comment>
<comment type="similarity">
    <text evidence="2 11 12">Belongs to the ATPase A chain family.</text>
</comment>
<sequence>METALSTSALVTASLLRPFAGEDGQFKAPGIDEFVGLPALFFEGTPFEINRIIMVRLIALAIMVLLMYLALRKSRLVPTRGQGAAEMALDFVRVQIAEEILGERLGRRFLPLLASLFFAILAMNITGIVPFANIAGTSLVGMPLTMALVSYVAFIYAGIREVGGWPFIRNALFPPGVPPVLYLLLAPVELINIFIMRPVSLALRLLLNMMVGHLLLVLAFSATNFFFVSVAGPAAAFGALTLFGGIVITLFELLIAVLQAYVFTLLTAVYIQQAASDHH</sequence>
<dbReference type="GO" id="GO:0016787">
    <property type="term" value="F:hydrolase activity"/>
    <property type="evidence" value="ECO:0007669"/>
    <property type="project" value="UniProtKB-KW"/>
</dbReference>
<evidence type="ECO:0000256" key="12">
    <source>
        <dbReference type="RuleBase" id="RU000483"/>
    </source>
</evidence>
<evidence type="ECO:0000256" key="6">
    <source>
        <dbReference type="ARBA" id="ARBA00022781"/>
    </source>
</evidence>
<evidence type="ECO:0000256" key="3">
    <source>
        <dbReference type="ARBA" id="ARBA00022448"/>
    </source>
</evidence>
<evidence type="ECO:0000256" key="4">
    <source>
        <dbReference type="ARBA" id="ARBA00022547"/>
    </source>
</evidence>
<feature type="transmembrane region" description="Helical" evidence="11">
    <location>
        <begin position="138"/>
        <end position="159"/>
    </location>
</feature>
<evidence type="ECO:0000256" key="7">
    <source>
        <dbReference type="ARBA" id="ARBA00022989"/>
    </source>
</evidence>
<dbReference type="GO" id="GO:0005886">
    <property type="term" value="C:plasma membrane"/>
    <property type="evidence" value="ECO:0007669"/>
    <property type="project" value="UniProtKB-SubCell"/>
</dbReference>
<dbReference type="PRINTS" id="PR00123">
    <property type="entry name" value="ATPASEA"/>
</dbReference>
<keyword evidence="10 11" id="KW-0066">ATP synthesis</keyword>
<keyword evidence="11" id="KW-1003">Cell membrane</keyword>
<feature type="transmembrane region" description="Helical" evidence="11">
    <location>
        <begin position="201"/>
        <end position="220"/>
    </location>
</feature>
<gene>
    <name evidence="11 13" type="primary">atpB</name>
    <name evidence="13" type="ORF">MalAC0309_1851</name>
</gene>
<dbReference type="Pfam" id="PF00119">
    <property type="entry name" value="ATP-synt_A"/>
    <property type="match status" value="1"/>
</dbReference>
<keyword evidence="5 11" id="KW-0812">Transmembrane</keyword>
<keyword evidence="13" id="KW-0378">Hydrolase</keyword>
<dbReference type="InterPro" id="IPR000568">
    <property type="entry name" value="ATP_synth_F0_asu"/>
</dbReference>
<evidence type="ECO:0000256" key="10">
    <source>
        <dbReference type="ARBA" id="ARBA00023310"/>
    </source>
</evidence>
<dbReference type="Gene3D" id="1.20.120.220">
    <property type="entry name" value="ATP synthase, F0 complex, subunit A"/>
    <property type="match status" value="1"/>
</dbReference>
<evidence type="ECO:0000313" key="13">
    <source>
        <dbReference type="EMBL" id="BAU32699.1"/>
    </source>
</evidence>
<dbReference type="GO" id="GO:0046933">
    <property type="term" value="F:proton-transporting ATP synthase activity, rotational mechanism"/>
    <property type="evidence" value="ECO:0007669"/>
    <property type="project" value="UniProtKB-UniRule"/>
</dbReference>
<dbReference type="InterPro" id="IPR045083">
    <property type="entry name" value="ATP_synth_F0_asu_bact/mt"/>
</dbReference>
<dbReference type="CDD" id="cd00310">
    <property type="entry name" value="ATP-synt_Fo_a_6"/>
    <property type="match status" value="1"/>
</dbReference>
<dbReference type="Proteomes" id="UP000218965">
    <property type="component" value="Chromosome"/>
</dbReference>
<evidence type="ECO:0000256" key="9">
    <source>
        <dbReference type="ARBA" id="ARBA00023136"/>
    </source>
</evidence>
<keyword evidence="3 11" id="KW-0813">Transport</keyword>
<protein>
    <recommendedName>
        <fullName evidence="11 12">ATP synthase subunit a</fullName>
    </recommendedName>
    <alternativeName>
        <fullName evidence="11">ATP synthase F0 sector subunit a</fullName>
    </alternativeName>
    <alternativeName>
        <fullName evidence="11">F-ATPase subunit 6</fullName>
    </alternativeName>
</protein>
<evidence type="ECO:0000313" key="14">
    <source>
        <dbReference type="Proteomes" id="UP000218965"/>
    </source>
</evidence>
<dbReference type="InterPro" id="IPR035908">
    <property type="entry name" value="F0_ATP_A_sf"/>
</dbReference>
<evidence type="ECO:0000256" key="2">
    <source>
        <dbReference type="ARBA" id="ARBA00006810"/>
    </source>
</evidence>